<dbReference type="SUPFAM" id="SSF52283">
    <property type="entry name" value="Formate/glycerate dehydrogenase catalytic domain-like"/>
    <property type="match status" value="1"/>
</dbReference>
<dbReference type="EMBL" id="UINC01018608">
    <property type="protein sequence ID" value="SVA78310.1"/>
    <property type="molecule type" value="Genomic_DNA"/>
</dbReference>
<dbReference type="InterPro" id="IPR050223">
    <property type="entry name" value="D-isomer_2-hydroxyacid_DH"/>
</dbReference>
<protein>
    <recommendedName>
        <fullName evidence="3">D-isomer specific 2-hydroxyacid dehydrogenase catalytic domain-containing protein</fullName>
    </recommendedName>
</protein>
<gene>
    <name evidence="4" type="ORF">METZ01_LOCUS131164</name>
</gene>
<evidence type="ECO:0000259" key="3">
    <source>
        <dbReference type="Pfam" id="PF00389"/>
    </source>
</evidence>
<dbReference type="Gene3D" id="3.40.50.720">
    <property type="entry name" value="NAD(P)-binding Rossmann-like Domain"/>
    <property type="match status" value="2"/>
</dbReference>
<proteinExistence type="predicted"/>
<dbReference type="InterPro" id="IPR006139">
    <property type="entry name" value="D-isomer_2_OHA_DH_cat_dom"/>
</dbReference>
<dbReference type="GO" id="GO:0005829">
    <property type="term" value="C:cytosol"/>
    <property type="evidence" value="ECO:0007669"/>
    <property type="project" value="TreeGrafter"/>
</dbReference>
<evidence type="ECO:0000256" key="2">
    <source>
        <dbReference type="ARBA" id="ARBA00023027"/>
    </source>
</evidence>
<feature type="non-terminal residue" evidence="4">
    <location>
        <position position="159"/>
    </location>
</feature>
<name>A0A381YMX6_9ZZZZ</name>
<keyword evidence="1" id="KW-0560">Oxidoreductase</keyword>
<accession>A0A381YMX6</accession>
<dbReference type="GO" id="GO:0016618">
    <property type="term" value="F:hydroxypyruvate reductase [NAD(P)H] activity"/>
    <property type="evidence" value="ECO:0007669"/>
    <property type="project" value="TreeGrafter"/>
</dbReference>
<dbReference type="GO" id="GO:0051287">
    <property type="term" value="F:NAD binding"/>
    <property type="evidence" value="ECO:0007669"/>
    <property type="project" value="InterPro"/>
</dbReference>
<sequence length="159" mass="17898">MDRFKILCTVPSTIIPRSPFVNHNVNKIASFEFWEEEYQIPKTVLIQKLRNCNALLTDSALPIDREIIDSAKDSLKIIADVGVGYDNIDIETATKNRIPVCNNPHILQDNVAELNFALMLTIAKNIYIADKHVRSGKWTKGQTSHNQIDHADSLLGSDL</sequence>
<dbReference type="GO" id="GO:0030267">
    <property type="term" value="F:glyoxylate reductase (NADPH) activity"/>
    <property type="evidence" value="ECO:0007669"/>
    <property type="project" value="TreeGrafter"/>
</dbReference>
<reference evidence="4" key="1">
    <citation type="submission" date="2018-05" db="EMBL/GenBank/DDBJ databases">
        <authorList>
            <person name="Lanie J.A."/>
            <person name="Ng W.-L."/>
            <person name="Kazmierczak K.M."/>
            <person name="Andrzejewski T.M."/>
            <person name="Davidsen T.M."/>
            <person name="Wayne K.J."/>
            <person name="Tettelin H."/>
            <person name="Glass J.I."/>
            <person name="Rusch D."/>
            <person name="Podicherti R."/>
            <person name="Tsui H.-C.T."/>
            <person name="Winkler M.E."/>
        </authorList>
    </citation>
    <scope>NUCLEOTIDE SEQUENCE</scope>
</reference>
<evidence type="ECO:0000313" key="4">
    <source>
        <dbReference type="EMBL" id="SVA78310.1"/>
    </source>
</evidence>
<keyword evidence="2" id="KW-0520">NAD</keyword>
<dbReference type="AlphaFoldDB" id="A0A381YMX6"/>
<evidence type="ECO:0000256" key="1">
    <source>
        <dbReference type="ARBA" id="ARBA00023002"/>
    </source>
</evidence>
<dbReference type="Pfam" id="PF00389">
    <property type="entry name" value="2-Hacid_dh"/>
    <property type="match status" value="1"/>
</dbReference>
<dbReference type="PANTHER" id="PTHR10996:SF178">
    <property type="entry name" value="2-HYDROXYACID DEHYDROGENASE YGL185C-RELATED"/>
    <property type="match status" value="1"/>
</dbReference>
<organism evidence="4">
    <name type="scientific">marine metagenome</name>
    <dbReference type="NCBI Taxonomy" id="408172"/>
    <lineage>
        <taxon>unclassified sequences</taxon>
        <taxon>metagenomes</taxon>
        <taxon>ecological metagenomes</taxon>
    </lineage>
</organism>
<feature type="domain" description="D-isomer specific 2-hydroxyacid dehydrogenase catalytic" evidence="3">
    <location>
        <begin position="28"/>
        <end position="115"/>
    </location>
</feature>
<dbReference type="PANTHER" id="PTHR10996">
    <property type="entry name" value="2-HYDROXYACID DEHYDROGENASE-RELATED"/>
    <property type="match status" value="1"/>
</dbReference>